<gene>
    <name evidence="3" type="ORF">AAL_07394</name>
</gene>
<keyword evidence="2" id="KW-0472">Membrane</keyword>
<dbReference type="AlphaFoldDB" id="A0A167XBV3"/>
<evidence type="ECO:0000313" key="3">
    <source>
        <dbReference type="EMBL" id="KZZ89886.1"/>
    </source>
</evidence>
<reference evidence="3 4" key="1">
    <citation type="journal article" date="2016" name="Genome Biol. Evol.">
        <title>Divergent and convergent evolution of fungal pathogenicity.</title>
        <authorList>
            <person name="Shang Y."/>
            <person name="Xiao G."/>
            <person name="Zheng P."/>
            <person name="Cen K."/>
            <person name="Zhan S."/>
            <person name="Wang C."/>
        </authorList>
    </citation>
    <scope>NUCLEOTIDE SEQUENCE [LARGE SCALE GENOMIC DNA]</scope>
    <source>
        <strain evidence="3 4">RCEF 2490</strain>
    </source>
</reference>
<feature type="compositionally biased region" description="Polar residues" evidence="1">
    <location>
        <begin position="1"/>
        <end position="14"/>
    </location>
</feature>
<keyword evidence="2" id="KW-0812">Transmembrane</keyword>
<evidence type="ECO:0000313" key="4">
    <source>
        <dbReference type="Proteomes" id="UP000078544"/>
    </source>
</evidence>
<keyword evidence="4" id="KW-1185">Reference proteome</keyword>
<feature type="compositionally biased region" description="Basic residues" evidence="1">
    <location>
        <begin position="186"/>
        <end position="197"/>
    </location>
</feature>
<feature type="region of interest" description="Disordered" evidence="1">
    <location>
        <begin position="1"/>
        <end position="39"/>
    </location>
</feature>
<sequence>MIDSSVRTSIGTSHEQGKDGRVQGRAPKSSSTSEKPHNDQEHLLLWTVGSLTPFALSHQAWQQNRDIGTSSKDEETNWTQHSWASADTQAITSVPCPRSSVITTTCTICSSATAGAQLDETGSVSLSRKAMIGIIGGIIFFVLLILSICMLIMNKRRGKAQGGQAGAGAISEAGWTTDPDMAHSLGRPKKSRKKRQVRAVSQQHDYQTQLENLADQRQRGVEWLSMVSDVRAEVRSYARSAPAELPCETRHTR</sequence>
<name>A0A167XBV3_9HYPO</name>
<comment type="caution">
    <text evidence="3">The sequence shown here is derived from an EMBL/GenBank/DDBJ whole genome shotgun (WGS) entry which is preliminary data.</text>
</comment>
<keyword evidence="2" id="KW-1133">Transmembrane helix</keyword>
<evidence type="ECO:0000256" key="1">
    <source>
        <dbReference type="SAM" id="MobiDB-lite"/>
    </source>
</evidence>
<dbReference type="Proteomes" id="UP000078544">
    <property type="component" value="Unassembled WGS sequence"/>
</dbReference>
<accession>A0A167XBV3</accession>
<organism evidence="3 4">
    <name type="scientific">Moelleriella libera RCEF 2490</name>
    <dbReference type="NCBI Taxonomy" id="1081109"/>
    <lineage>
        <taxon>Eukaryota</taxon>
        <taxon>Fungi</taxon>
        <taxon>Dikarya</taxon>
        <taxon>Ascomycota</taxon>
        <taxon>Pezizomycotina</taxon>
        <taxon>Sordariomycetes</taxon>
        <taxon>Hypocreomycetidae</taxon>
        <taxon>Hypocreales</taxon>
        <taxon>Clavicipitaceae</taxon>
        <taxon>Moelleriella</taxon>
    </lineage>
</organism>
<proteinExistence type="predicted"/>
<dbReference type="EMBL" id="AZGY01000023">
    <property type="protein sequence ID" value="KZZ89886.1"/>
    <property type="molecule type" value="Genomic_DNA"/>
</dbReference>
<feature type="transmembrane region" description="Helical" evidence="2">
    <location>
        <begin position="130"/>
        <end position="153"/>
    </location>
</feature>
<protein>
    <submittedName>
        <fullName evidence="3">Uncharacterized protein</fullName>
    </submittedName>
</protein>
<evidence type="ECO:0000256" key="2">
    <source>
        <dbReference type="SAM" id="Phobius"/>
    </source>
</evidence>
<feature type="region of interest" description="Disordered" evidence="1">
    <location>
        <begin position="176"/>
        <end position="201"/>
    </location>
</feature>